<evidence type="ECO:0000313" key="2">
    <source>
        <dbReference type="EMBL" id="KPV54664.1"/>
    </source>
</evidence>
<comment type="caution">
    <text evidence="2">The sequence shown here is derived from an EMBL/GenBank/DDBJ whole genome shotgun (WGS) entry which is preliminary data.</text>
</comment>
<evidence type="ECO:0000256" key="1">
    <source>
        <dbReference type="SAM" id="MobiDB-lite"/>
    </source>
</evidence>
<feature type="region of interest" description="Disordered" evidence="1">
    <location>
        <begin position="350"/>
        <end position="410"/>
    </location>
</feature>
<accession>A0A0P9FN39</accession>
<dbReference type="Gene3D" id="3.40.50.300">
    <property type="entry name" value="P-loop containing nucleotide triphosphate hydrolases"/>
    <property type="match status" value="1"/>
</dbReference>
<feature type="compositionally biased region" description="Acidic residues" evidence="1">
    <location>
        <begin position="156"/>
        <end position="170"/>
    </location>
</feature>
<name>A0A0P9FN39_9CHLR</name>
<proteinExistence type="predicted"/>
<dbReference type="SUPFAM" id="SSF52540">
    <property type="entry name" value="P-loop containing nucleoside triphosphate hydrolases"/>
    <property type="match status" value="1"/>
</dbReference>
<keyword evidence="3" id="KW-1185">Reference proteome</keyword>
<feature type="region of interest" description="Disordered" evidence="1">
    <location>
        <begin position="426"/>
        <end position="464"/>
    </location>
</feature>
<gene>
    <name evidence="2" type="ORF">SE17_02405</name>
</gene>
<protein>
    <submittedName>
        <fullName evidence="2">Uncharacterized protein</fullName>
    </submittedName>
</protein>
<dbReference type="EMBL" id="LJCR01000026">
    <property type="protein sequence ID" value="KPV54664.1"/>
    <property type="molecule type" value="Genomic_DNA"/>
</dbReference>
<evidence type="ECO:0000313" key="3">
    <source>
        <dbReference type="Proteomes" id="UP000050509"/>
    </source>
</evidence>
<organism evidence="2 3">
    <name type="scientific">Kouleothrix aurantiaca</name>
    <dbReference type="NCBI Taxonomy" id="186479"/>
    <lineage>
        <taxon>Bacteria</taxon>
        <taxon>Bacillati</taxon>
        <taxon>Chloroflexota</taxon>
        <taxon>Chloroflexia</taxon>
        <taxon>Chloroflexales</taxon>
        <taxon>Roseiflexineae</taxon>
        <taxon>Roseiflexaceae</taxon>
        <taxon>Kouleothrix</taxon>
    </lineage>
</organism>
<reference evidence="2 3" key="1">
    <citation type="submission" date="2015-09" db="EMBL/GenBank/DDBJ databases">
        <title>Draft genome sequence of Kouleothrix aurantiaca JCM 19913.</title>
        <authorList>
            <person name="Hemp J."/>
        </authorList>
    </citation>
    <scope>NUCLEOTIDE SEQUENCE [LARGE SCALE GENOMIC DNA]</scope>
    <source>
        <strain evidence="2 3">COM-B</strain>
    </source>
</reference>
<feature type="region of interest" description="Disordered" evidence="1">
    <location>
        <begin position="144"/>
        <end position="201"/>
    </location>
</feature>
<sequence length="2057" mass="226634">MRALCGRRWMRAGGGAGNQAKSLRHALDKHIALPGFQYSVSKALATAKFDALCELVMSSARSRPPLLEAILRAWVESEAELKHAVRAALAQHDIALAGMKQGISVPPEPALATVLLELQETLPGRKLEDIHLMVACESGQFPLSAADTPDAHAAEETDDEPGTDCDAAPDDADHSANGASNVPFPTTYSSQTSGADGAEGEGMQWHSLLGELAHLPAEAAEWDDENVGGFVAAVQALAAQKRDERVAGHLVLQQAIETLRSEQAEAIEFHDLGGIASWEAENVPRQRARAAASDVAQLCTALAEESALRHQQSQLKKRREQEAFQPAIQKLCEQIDQRYQALHVLFASDSAAGPGNNQANAEPRNGAAEEPAVSTLSETSAAPAPTPDTSRNGDAGEGSGNENIAEDITPVEAPREIAPAIAAASTANNNATPAESSSAQSDDLPASQELAAADGSGKDVESQEAAIANDASQSLPAFAEEPQSDISATVEEWQGSDEADIPDSGADSLLVLAAAEAEQEDTPAADADVQLRDEGDSEAGGDSPAKLHEQLGSEADQAIAAPAEADPEAVFWQLIDEDEMALAYWMARSIEAHKDAPPVPSELIAAVFGARQVTFDHAGVGPLVDDLADIVLAYEPEHSVVSELLTLAAALRPTLLAPTTGMVEWIKVPSYCPTLHGCTQAIREFAQHGIGLQELILSDVTNVDAKQRHVVEAAEQAQRWYHEAQTFKISYVPASIVWKKLIAANGPLADFLLKVGNNQRDSYDEVETALKSWNDEDFRNKQINDIDRALRKTNWEQIKYEALDQLHHNITDACGYAERWCRAVEHVRRIETEGDWLFRQISQLQARLRQALPDAWAAIEELTANHTPVAPASRCLQRALADCLELLHIPLPGDVARKPSVAATPNQSLQKLLASRLWLLPQIDLDTQLQPTPEALLAAAATIAQPACWKNSAATAISGWLKREDFRVVAGLRAQTDEEIVSEIDQQIAEARQNAAAKLRLHVRATSDKVALAYQDAVLDEAVQTEYVAVVTQIDEQPTDNFPDAHARLAEIELAVEQTRAQRRAELEQSYHTLRPELATRTNPNAQAEIERSVKQAMQGNDIRIIEELLDSIQSIINGNTTEETWWLSQTEQHFSNTPHSYFSIRPELARIAKEGLPQAAEKLKQGSLHATLTIDSSATEGATALTAWKQLKQTPAKLNIIALKTILGFLGIENTNTFEVALKAPTLRRNWAHARVELKQMVNARPIAEFGSRARQYDIICLESGVESIATSIQRTQIDTQVFFLFYFGTLSAQQLRDIGRLSRSKEKRLTIIALDEPLLLFLAHEADRALRFQVLLHCALAYTALNPFVPYCRGLVPAEMFYGREDLITELQAPAGRCIIYGGRQFGKTALLNETRRRFELKPEQRAWVEDILNIGASPDQPPSSIWLRLRSIFRDHLRLIPAQVKTDRTEDIIGHIRKSLNQNEGRRVLIMFDEADSFLSADGREDFRTVSELRRLIMDTQERFKVVFSGLHSVQRFAAYPNNPLAQFGLPICIGPMPANIARDVIEQPLAALGYTFRDANSILRILSYTGYHAGLLQIYGDALIQYLMNRVRAGEPPYYIEQQDVDQTYLRMKNMVVDRFKLTLRLNTYYRAIAMVFIWEQYESRTYGTAYTANDVLRLGSEYWPAGFTRIDDEMINSLLDEMTGLGILVRTRSNSYRLRSPNIVRLMASESDVFDAVAAFQNQEPPDFTDIDSHHAILEQDAISQHYSPLTYAQTRLLNAPRSGVSLVFGSSATGIDTLTTALSRFASLNSDSGVFTPIIPLSVLRGRRLAAWLAEQRKSYTSHDRLVYTARVEGTADELQHLLEAALTWAEGVSAHEPHVSVFLIFGPQATTAWLQIASLKRQELESRVTTLVSLQPWNTIAVRQRLLHNDLWASHLEKQVIDATGGWAVLLDELIGRCTTSGKVAKTIEDFQGEVRQPGSKLARLFNEKLELNDGAARRILQFISDEFGGSVTTDFLTPEFIDDKLSQDICDAALLNLERMACIKIQRDESSGVFSVSVDPIVRAMVVEP</sequence>
<feature type="compositionally biased region" description="Polar residues" evidence="1">
    <location>
        <begin position="177"/>
        <end position="194"/>
    </location>
</feature>
<feature type="compositionally biased region" description="Low complexity" evidence="1">
    <location>
        <begin position="426"/>
        <end position="439"/>
    </location>
</feature>
<dbReference type="InterPro" id="IPR027417">
    <property type="entry name" value="P-loop_NTPase"/>
</dbReference>
<dbReference type="Proteomes" id="UP000050509">
    <property type="component" value="Unassembled WGS sequence"/>
</dbReference>